<dbReference type="InterPro" id="IPR005898">
    <property type="entry name" value="Cyc_pep_transpt_SyrD/YojI"/>
</dbReference>
<dbReference type="PROSITE" id="PS50893">
    <property type="entry name" value="ABC_TRANSPORTER_2"/>
    <property type="match status" value="1"/>
</dbReference>
<dbReference type="InterPro" id="IPR039421">
    <property type="entry name" value="Type_1_exporter"/>
</dbReference>
<evidence type="ECO:0000313" key="12">
    <source>
        <dbReference type="Proteomes" id="UP000029738"/>
    </source>
</evidence>
<dbReference type="InterPro" id="IPR003593">
    <property type="entry name" value="AAA+_ATPase"/>
</dbReference>
<feature type="domain" description="ABC transporter" evidence="8">
    <location>
        <begin position="328"/>
        <end position="545"/>
    </location>
</feature>
<dbReference type="GO" id="GO:1904680">
    <property type="term" value="F:peptide transmembrane transporter activity"/>
    <property type="evidence" value="ECO:0007669"/>
    <property type="project" value="InterPro"/>
</dbReference>
<reference evidence="11" key="1">
    <citation type="journal article" date="2015" name="Genome Announc.">
        <title>Draft Genome Sequence of Tolypothrix boutellei Strain VB521301.</title>
        <authorList>
            <person name="Chandrababunaidu M.M."/>
            <person name="Singh D."/>
            <person name="Sen D."/>
            <person name="Bhan S."/>
            <person name="Das S."/>
            <person name="Gupta A."/>
            <person name="Adhikary S.P."/>
            <person name="Tripathy S."/>
        </authorList>
    </citation>
    <scope>NUCLEOTIDE SEQUENCE</scope>
    <source>
        <strain evidence="11">VB521301</strain>
    </source>
</reference>
<dbReference type="GO" id="GO:0015833">
    <property type="term" value="P:peptide transport"/>
    <property type="evidence" value="ECO:0007669"/>
    <property type="project" value="InterPro"/>
</dbReference>
<dbReference type="SMART" id="SM00382">
    <property type="entry name" value="AAA"/>
    <property type="match status" value="1"/>
</dbReference>
<dbReference type="PANTHER" id="PTHR24221:SF654">
    <property type="entry name" value="ATP-BINDING CASSETTE SUB-FAMILY B MEMBER 6"/>
    <property type="match status" value="1"/>
</dbReference>
<dbReference type="InterPro" id="IPR003439">
    <property type="entry name" value="ABC_transporter-like_ATP-bd"/>
</dbReference>
<evidence type="ECO:0000259" key="9">
    <source>
        <dbReference type="PROSITE" id="PS50929"/>
    </source>
</evidence>
<evidence type="ECO:0000259" key="8">
    <source>
        <dbReference type="PROSITE" id="PS50893"/>
    </source>
</evidence>
<keyword evidence="12" id="KW-1185">Reference proteome</keyword>
<evidence type="ECO:0000256" key="3">
    <source>
        <dbReference type="ARBA" id="ARBA00022741"/>
    </source>
</evidence>
<dbReference type="NCBIfam" id="TIGR01194">
    <property type="entry name" value="cyc_pep_trnsptr"/>
    <property type="match status" value="1"/>
</dbReference>
<evidence type="ECO:0000256" key="1">
    <source>
        <dbReference type="ARBA" id="ARBA00004651"/>
    </source>
</evidence>
<feature type="transmembrane region" description="Helical" evidence="7">
    <location>
        <begin position="15"/>
        <end position="36"/>
    </location>
</feature>
<dbReference type="OrthoDB" id="846150at2"/>
<evidence type="ECO:0000313" key="10">
    <source>
        <dbReference type="EMBL" id="KAF3887916.1"/>
    </source>
</evidence>
<organism evidence="11">
    <name type="scientific">Tolypothrix bouteillei VB521301</name>
    <dbReference type="NCBI Taxonomy" id="1479485"/>
    <lineage>
        <taxon>Bacteria</taxon>
        <taxon>Bacillati</taxon>
        <taxon>Cyanobacteriota</taxon>
        <taxon>Cyanophyceae</taxon>
        <taxon>Nostocales</taxon>
        <taxon>Tolypothrichaceae</taxon>
        <taxon>Tolypothrix</taxon>
    </lineage>
</organism>
<dbReference type="InterPro" id="IPR011527">
    <property type="entry name" value="ABC1_TM_dom"/>
</dbReference>
<keyword evidence="5 7" id="KW-1133">Transmembrane helix</keyword>
<dbReference type="GO" id="GO:0005524">
    <property type="term" value="F:ATP binding"/>
    <property type="evidence" value="ECO:0007669"/>
    <property type="project" value="UniProtKB-KW"/>
</dbReference>
<dbReference type="SUPFAM" id="SSF90123">
    <property type="entry name" value="ABC transporter transmembrane region"/>
    <property type="match status" value="1"/>
</dbReference>
<evidence type="ECO:0000256" key="7">
    <source>
        <dbReference type="SAM" id="Phobius"/>
    </source>
</evidence>
<gene>
    <name evidence="11" type="ORF">DA73_0206880</name>
    <name evidence="10" type="ORF">DA73_0400022300</name>
</gene>
<dbReference type="GO" id="GO:0034040">
    <property type="term" value="F:ATPase-coupled lipid transmembrane transporter activity"/>
    <property type="evidence" value="ECO:0007669"/>
    <property type="project" value="TreeGrafter"/>
</dbReference>
<dbReference type="RefSeq" id="WP_038078416.1">
    <property type="nucleotide sequence ID" value="NZ_JHEG04000001.1"/>
</dbReference>
<dbReference type="PROSITE" id="PS00211">
    <property type="entry name" value="ABC_TRANSPORTER_1"/>
    <property type="match status" value="1"/>
</dbReference>
<dbReference type="CDD" id="cd03228">
    <property type="entry name" value="ABCC_MRP_Like"/>
    <property type="match status" value="1"/>
</dbReference>
<feature type="transmembrane region" description="Helical" evidence="7">
    <location>
        <begin position="231"/>
        <end position="260"/>
    </location>
</feature>
<comment type="subcellular location">
    <subcellularLocation>
        <location evidence="1">Cell membrane</location>
        <topology evidence="1">Multi-pass membrane protein</topology>
    </subcellularLocation>
</comment>
<dbReference type="PANTHER" id="PTHR24221">
    <property type="entry name" value="ATP-BINDING CASSETTE SUB-FAMILY B"/>
    <property type="match status" value="1"/>
</dbReference>
<accession>A0A0C1RMC5</accession>
<dbReference type="Proteomes" id="UP000029738">
    <property type="component" value="Unassembled WGS sequence"/>
</dbReference>
<dbReference type="GO" id="GO:0005886">
    <property type="term" value="C:plasma membrane"/>
    <property type="evidence" value="ECO:0007669"/>
    <property type="project" value="UniProtKB-SubCell"/>
</dbReference>
<dbReference type="Gene3D" id="3.40.50.300">
    <property type="entry name" value="P-loop containing nucleotide triphosphate hydrolases"/>
    <property type="match status" value="1"/>
</dbReference>
<dbReference type="Pfam" id="PF00664">
    <property type="entry name" value="ABC_membrane"/>
    <property type="match status" value="1"/>
</dbReference>
<dbReference type="InterPro" id="IPR036640">
    <property type="entry name" value="ABC1_TM_sf"/>
</dbReference>
<evidence type="ECO:0000313" key="11">
    <source>
        <dbReference type="EMBL" id="KIE13120.1"/>
    </source>
</evidence>
<dbReference type="InterPro" id="IPR027417">
    <property type="entry name" value="P-loop_NTPase"/>
</dbReference>
<keyword evidence="4 11" id="KW-0067">ATP-binding</keyword>
<keyword evidence="6 7" id="KW-0472">Membrane</keyword>
<dbReference type="GO" id="GO:0140359">
    <property type="term" value="F:ABC-type transporter activity"/>
    <property type="evidence" value="ECO:0007669"/>
    <property type="project" value="InterPro"/>
</dbReference>
<evidence type="ECO:0000256" key="2">
    <source>
        <dbReference type="ARBA" id="ARBA00022692"/>
    </source>
</evidence>
<reference evidence="10" key="2">
    <citation type="submission" date="2019-11" db="EMBL/GenBank/DDBJ databases">
        <title>Improved Assembly of Tolypothrix boutellei genome.</title>
        <authorList>
            <person name="Sarangi A.N."/>
            <person name="Mukherjee M."/>
            <person name="Ghosh S."/>
            <person name="Singh D."/>
            <person name="Das A."/>
            <person name="Kant S."/>
            <person name="Prusty A."/>
            <person name="Tripathy S."/>
        </authorList>
    </citation>
    <scope>NUCLEOTIDE SEQUENCE</scope>
    <source>
        <strain evidence="10">VB521301</strain>
    </source>
</reference>
<sequence>MNLIRLLLKTSWQNIVFSVFAGLLSGLSTTGLIALINLTLQGTNLSKIALAISFLGLCGLLLIATTVSQIFISQLVEQVIYELRLLLTRRILACSLRQVEEIGIPRLLAALTQDLQAIAEASVPISLLCVQSALLLGCFAYLSWLSLPLFCLTLILMPIGIISNQYLIYQGRHFLKYARKEQDNLFQHFRTVTEGIKELKLHQQRRQAFLNEDLQTTAEQFRRYRIRAMNLFAIGGTWGLVALFILIGLLLFIVPLVFAIPTSVRSGYALTIVFMLTPVRALLNILPDLLRANIALENINSLGLSLVAQTTESEIAISSVHEPKWNSLQLIGVSHGYRGEREDSHFTLGPIDLTLHPGELVFVVGGNGSGKSTLVKLLTGLYAPETGSIDFDGKPITDANRDWYRQQFSVIFSDFYLFDRLLGLDNGSRDRQTQEYLEKLQLDHKVKVNNGAFSTTALSQGQRKRLALLTAYLENRAIYVFDEWASDQDPLFKKIFYTQLLPELKNQGKAVVVITHDDRYFNLADRIVKLDYGKVEYDRKLRNNN</sequence>
<feature type="transmembrane region" description="Helical" evidence="7">
    <location>
        <begin position="48"/>
        <end position="72"/>
    </location>
</feature>
<keyword evidence="3" id="KW-0547">Nucleotide-binding</keyword>
<dbReference type="AlphaFoldDB" id="A0A0C1RMC5"/>
<evidence type="ECO:0000256" key="6">
    <source>
        <dbReference type="ARBA" id="ARBA00023136"/>
    </source>
</evidence>
<keyword evidence="2 7" id="KW-0812">Transmembrane</keyword>
<feature type="transmembrane region" description="Helical" evidence="7">
    <location>
        <begin position="144"/>
        <end position="169"/>
    </location>
</feature>
<dbReference type="SUPFAM" id="SSF52540">
    <property type="entry name" value="P-loop containing nucleoside triphosphate hydrolases"/>
    <property type="match status" value="1"/>
</dbReference>
<dbReference type="GO" id="GO:0016887">
    <property type="term" value="F:ATP hydrolysis activity"/>
    <property type="evidence" value="ECO:0007669"/>
    <property type="project" value="InterPro"/>
</dbReference>
<comment type="caution">
    <text evidence="11">The sequence shown here is derived from an EMBL/GenBank/DDBJ whole genome shotgun (WGS) entry which is preliminary data.</text>
</comment>
<dbReference type="EMBL" id="JHEG04000001">
    <property type="protein sequence ID" value="KAF3887916.1"/>
    <property type="molecule type" value="Genomic_DNA"/>
</dbReference>
<evidence type="ECO:0000256" key="5">
    <source>
        <dbReference type="ARBA" id="ARBA00022989"/>
    </source>
</evidence>
<dbReference type="Pfam" id="PF00005">
    <property type="entry name" value="ABC_tran"/>
    <property type="match status" value="1"/>
</dbReference>
<dbReference type="STRING" id="1479485.DA73_0206880"/>
<dbReference type="PROSITE" id="PS50929">
    <property type="entry name" value="ABC_TM1F"/>
    <property type="match status" value="1"/>
</dbReference>
<feature type="domain" description="ABC transmembrane type-1" evidence="9">
    <location>
        <begin position="15"/>
        <end position="291"/>
    </location>
</feature>
<dbReference type="EMBL" id="JHEG02000019">
    <property type="protein sequence ID" value="KIE13120.1"/>
    <property type="molecule type" value="Genomic_DNA"/>
</dbReference>
<name>A0A0C1RMC5_9CYAN</name>
<evidence type="ECO:0000256" key="4">
    <source>
        <dbReference type="ARBA" id="ARBA00022840"/>
    </source>
</evidence>
<dbReference type="InterPro" id="IPR017871">
    <property type="entry name" value="ABC_transporter-like_CS"/>
</dbReference>
<protein>
    <submittedName>
        <fullName evidence="11">ABC transporter ATP-binding protein</fullName>
    </submittedName>
    <submittedName>
        <fullName evidence="10">Cyclic peptide export ABC transporter</fullName>
    </submittedName>
</protein>
<dbReference type="Gene3D" id="1.20.1560.10">
    <property type="entry name" value="ABC transporter type 1, transmembrane domain"/>
    <property type="match status" value="1"/>
</dbReference>
<proteinExistence type="predicted"/>